<name>A0A4Q5J082_9ACTN</name>
<evidence type="ECO:0000313" key="2">
    <source>
        <dbReference type="Proteomes" id="UP000291189"/>
    </source>
</evidence>
<comment type="caution">
    <text evidence="1">The sequence shown here is derived from an EMBL/GenBank/DDBJ whole genome shotgun (WGS) entry which is preliminary data.</text>
</comment>
<dbReference type="Proteomes" id="UP000291189">
    <property type="component" value="Unassembled WGS sequence"/>
</dbReference>
<sequence length="153" mass="16104">MPVLDLVTLPVRLTSAAVDTTLTLGRLVSQDGPVRRPQGYAERVMAVIGEGGLLERIAAVVTEPDGPRRLVDTVADGLEPGGSLDRLLAPGGTLDQLVALGETLERIQPRLDTLARLVPELHASVTALNEVVEPLSQLAGRIPGARRKAPVDG</sequence>
<keyword evidence="2" id="KW-1185">Reference proteome</keyword>
<proteinExistence type="predicted"/>
<protein>
    <submittedName>
        <fullName evidence="1">Uncharacterized protein</fullName>
    </submittedName>
</protein>
<organism evidence="1 2">
    <name type="scientific">Nocardioides iriomotensis</name>
    <dbReference type="NCBI Taxonomy" id="715784"/>
    <lineage>
        <taxon>Bacteria</taxon>
        <taxon>Bacillati</taxon>
        <taxon>Actinomycetota</taxon>
        <taxon>Actinomycetes</taxon>
        <taxon>Propionibacteriales</taxon>
        <taxon>Nocardioidaceae</taxon>
        <taxon>Nocardioides</taxon>
    </lineage>
</organism>
<dbReference type="RefSeq" id="WP_129987498.1">
    <property type="nucleotide sequence ID" value="NZ_SDPU01000022.1"/>
</dbReference>
<dbReference type="OrthoDB" id="4450321at2"/>
<evidence type="ECO:0000313" key="1">
    <source>
        <dbReference type="EMBL" id="RYU11910.1"/>
    </source>
</evidence>
<reference evidence="1 2" key="1">
    <citation type="submission" date="2019-01" db="EMBL/GenBank/DDBJ databases">
        <title>Nocardioides guangzhouensis sp. nov., an actinobacterium isolated from soil.</title>
        <authorList>
            <person name="Fu Y."/>
            <person name="Cai Y."/>
            <person name="Lin Z."/>
            <person name="Chen P."/>
        </authorList>
    </citation>
    <scope>NUCLEOTIDE SEQUENCE [LARGE SCALE GENOMIC DNA]</scope>
    <source>
        <strain evidence="1 2">NBRC 105384</strain>
    </source>
</reference>
<dbReference type="EMBL" id="SDPU01000022">
    <property type="protein sequence ID" value="RYU11910.1"/>
    <property type="molecule type" value="Genomic_DNA"/>
</dbReference>
<accession>A0A4Q5J082</accession>
<gene>
    <name evidence="1" type="ORF">ETU37_11670</name>
</gene>
<dbReference type="AlphaFoldDB" id="A0A4Q5J082"/>